<accession>A0AA46Q0M8</accession>
<dbReference type="Proteomes" id="UP001164392">
    <property type="component" value="Chromosome"/>
</dbReference>
<sequence>MNVKKVFARQLSTIRQRADSGERVQEGSKPGLAQALLKNKWQTAPFASAVARERIGWSEN</sequence>
<dbReference type="EMBL" id="CP099534">
    <property type="protein sequence ID" value="UYK87864.1"/>
    <property type="molecule type" value="Genomic_DNA"/>
</dbReference>
<evidence type="ECO:0000313" key="2">
    <source>
        <dbReference type="Proteomes" id="UP001164392"/>
    </source>
</evidence>
<evidence type="ECO:0000313" key="1">
    <source>
        <dbReference type="EMBL" id="UYK87864.1"/>
    </source>
</evidence>
<name>A0AA46Q0M8_9XANT</name>
<reference evidence="1" key="1">
    <citation type="submission" date="2022-06" db="EMBL/GenBank/DDBJ databases">
        <title>Dynamics of rice microbiomes reveals core vertical transmitted seed endophytes.</title>
        <authorList>
            <person name="Liao K."/>
            <person name="Zhang X."/>
        </authorList>
    </citation>
    <scope>NUCLEOTIDE SEQUENCE</scope>
    <source>
        <strain evidence="1">JR3-14</strain>
    </source>
</reference>
<proteinExistence type="predicted"/>
<protein>
    <submittedName>
        <fullName evidence="1">Uncharacterized protein</fullName>
    </submittedName>
</protein>
<gene>
    <name evidence="1" type="ORF">NG824_15465</name>
</gene>
<dbReference type="AlphaFoldDB" id="A0AA46Q0M8"/>
<dbReference type="RefSeq" id="WP_267092681.1">
    <property type="nucleotide sequence ID" value="NZ_CP099534.1"/>
</dbReference>
<organism evidence="1 2">
    <name type="scientific">Xanthomonas sacchari</name>
    <dbReference type="NCBI Taxonomy" id="56458"/>
    <lineage>
        <taxon>Bacteria</taxon>
        <taxon>Pseudomonadati</taxon>
        <taxon>Pseudomonadota</taxon>
        <taxon>Gammaproteobacteria</taxon>
        <taxon>Lysobacterales</taxon>
        <taxon>Lysobacteraceae</taxon>
        <taxon>Xanthomonas</taxon>
    </lineage>
</organism>